<accession>A0A0G2HB11</accession>
<dbReference type="PRINTS" id="PR00081">
    <property type="entry name" value="GDHRDH"/>
</dbReference>
<evidence type="ECO:0000313" key="4">
    <source>
        <dbReference type="EMBL" id="KKY32378.1"/>
    </source>
</evidence>
<evidence type="ECO:0000256" key="3">
    <source>
        <dbReference type="ARBA" id="ARBA00023002"/>
    </source>
</evidence>
<dbReference type="PRINTS" id="PR00080">
    <property type="entry name" value="SDRFAMILY"/>
</dbReference>
<reference evidence="4 5" key="1">
    <citation type="submission" date="2015-05" db="EMBL/GenBank/DDBJ databases">
        <title>Distinctive expansion of gene families associated with plant cell wall degradation and secondary metabolism in the genomes of grapevine trunk pathogens.</title>
        <authorList>
            <person name="Lawrence D.P."/>
            <person name="Travadon R."/>
            <person name="Rolshausen P.E."/>
            <person name="Baumgartner K."/>
        </authorList>
    </citation>
    <scope>NUCLEOTIDE SEQUENCE [LARGE SCALE GENOMIC DNA]</scope>
    <source>
        <strain evidence="4">DA912</strain>
    </source>
</reference>
<gene>
    <name evidence="4" type="ORF">UCDDA912_g07656</name>
</gene>
<proteinExistence type="inferred from homology"/>
<dbReference type="EMBL" id="LCUC01000322">
    <property type="protein sequence ID" value="KKY32378.1"/>
    <property type="molecule type" value="Genomic_DNA"/>
</dbReference>
<dbReference type="Proteomes" id="UP000034680">
    <property type="component" value="Unassembled WGS sequence"/>
</dbReference>
<dbReference type="InterPro" id="IPR036291">
    <property type="entry name" value="NAD(P)-bd_dom_sf"/>
</dbReference>
<dbReference type="GO" id="GO:0016491">
    <property type="term" value="F:oxidoreductase activity"/>
    <property type="evidence" value="ECO:0007669"/>
    <property type="project" value="UniProtKB-KW"/>
</dbReference>
<dbReference type="InterPro" id="IPR002347">
    <property type="entry name" value="SDR_fam"/>
</dbReference>
<keyword evidence="3" id="KW-0560">Oxidoreductase</keyword>
<dbReference type="Gene3D" id="3.40.50.720">
    <property type="entry name" value="NAD(P)-binding Rossmann-like Domain"/>
    <property type="match status" value="1"/>
</dbReference>
<comment type="caution">
    <text evidence="4">The sequence shown here is derived from an EMBL/GenBank/DDBJ whole genome shotgun (WGS) entry which is preliminary data.</text>
</comment>
<keyword evidence="2" id="KW-0521">NADP</keyword>
<comment type="similarity">
    <text evidence="1">Belongs to the short-chain dehydrogenases/reductases (SDR) family.</text>
</comment>
<evidence type="ECO:0000313" key="5">
    <source>
        <dbReference type="Proteomes" id="UP000034680"/>
    </source>
</evidence>
<name>A0A0G2HB11_9PEZI</name>
<dbReference type="FunFam" id="3.40.50.720:FF:000084">
    <property type="entry name" value="Short-chain dehydrogenase reductase"/>
    <property type="match status" value="1"/>
</dbReference>
<dbReference type="PANTHER" id="PTHR43180:SF66">
    <property type="entry name" value="SHORT-CHAIN DEHYDROGENASE_REDUCTASE FAMILY PROTEIN"/>
    <property type="match status" value="1"/>
</dbReference>
<evidence type="ECO:0000256" key="1">
    <source>
        <dbReference type="ARBA" id="ARBA00006484"/>
    </source>
</evidence>
<organism evidence="4 5">
    <name type="scientific">Diaporthe ampelina</name>
    <dbReference type="NCBI Taxonomy" id="1214573"/>
    <lineage>
        <taxon>Eukaryota</taxon>
        <taxon>Fungi</taxon>
        <taxon>Dikarya</taxon>
        <taxon>Ascomycota</taxon>
        <taxon>Pezizomycotina</taxon>
        <taxon>Sordariomycetes</taxon>
        <taxon>Sordariomycetidae</taxon>
        <taxon>Diaporthales</taxon>
        <taxon>Diaporthaceae</taxon>
        <taxon>Diaporthe</taxon>
    </lineage>
</organism>
<protein>
    <submittedName>
        <fullName evidence="4">Putative 3-oxoacyl-(Acyl-carrier-protein) reductase</fullName>
    </submittedName>
</protein>
<sequence length="316" mass="33498">MAEKAKQRLHAIGTQIAPAVVEDETFEDVPPIKQIGPASNGPRAQGKVAIITGVNSPLGIGRATAHQFAQNGAKAVYICDFDDKFLGYHERQIKSLYPAVGVHTRKFDAADEEAVKEVVDDALSRYGRLDVMFANAGIIGDPVMFSETSKEDFMNVLRVNTLGPFLAAKHAVRAMTKTSPDKKTPAGSIIMTASVAGIRSNAGPTPYSASKSAVINMATTMAYRESALCSCLRVNAICPGVVETGMTAPMYETARARGTERKIGQLNPLKRGSAADEIARVALFLGSDESSYVNGQAWAVDGGLSAGHPFVPGKLA</sequence>
<dbReference type="PANTHER" id="PTHR43180">
    <property type="entry name" value="3-OXOACYL-(ACYL-CARRIER-PROTEIN) REDUCTASE (AFU_ORTHOLOGUE AFUA_6G11210)"/>
    <property type="match status" value="1"/>
</dbReference>
<dbReference type="AlphaFoldDB" id="A0A0G2HB11"/>
<reference evidence="4 5" key="2">
    <citation type="submission" date="2015-05" db="EMBL/GenBank/DDBJ databases">
        <authorList>
            <person name="Morales-Cruz A."/>
            <person name="Amrine K.C."/>
            <person name="Cantu D."/>
        </authorList>
    </citation>
    <scope>NUCLEOTIDE SEQUENCE [LARGE SCALE GENOMIC DNA]</scope>
    <source>
        <strain evidence="4">DA912</strain>
    </source>
</reference>
<evidence type="ECO:0000256" key="2">
    <source>
        <dbReference type="ARBA" id="ARBA00022857"/>
    </source>
</evidence>
<dbReference type="SUPFAM" id="SSF51735">
    <property type="entry name" value="NAD(P)-binding Rossmann-fold domains"/>
    <property type="match status" value="1"/>
</dbReference>
<dbReference type="STRING" id="1214573.A0A0G2HB11"/>
<dbReference type="Pfam" id="PF13561">
    <property type="entry name" value="adh_short_C2"/>
    <property type="match status" value="1"/>
</dbReference>
<keyword evidence="5" id="KW-1185">Reference proteome</keyword>
<dbReference type="CDD" id="cd05233">
    <property type="entry name" value="SDR_c"/>
    <property type="match status" value="1"/>
</dbReference>
<dbReference type="OrthoDB" id="4131217at2759"/>